<evidence type="ECO:0000313" key="2">
    <source>
        <dbReference type="EMBL" id="KAI2647746.1"/>
    </source>
</evidence>
<keyword evidence="3" id="KW-1185">Reference proteome</keyword>
<feature type="compositionally biased region" description="Acidic residues" evidence="1">
    <location>
        <begin position="128"/>
        <end position="137"/>
    </location>
</feature>
<evidence type="ECO:0000256" key="1">
    <source>
        <dbReference type="SAM" id="MobiDB-lite"/>
    </source>
</evidence>
<accession>A0ABQ8LC05</accession>
<sequence>MNIASINVVPRRGNTILGGITIFIFQNGRDLEDYVEEFVDTCHSASCDDVCLMEGFRCGLDDDLRFVMPHRDPCWTLQNYINLALWMSGSTFTLGEAEEDRDLVQPHLADVSQQDPEPSPPPPRLAEPEPEPIVDGEPEPRATEPSPQGVTALENATEPEAIKSDQVREPATMPATGDVAVEREGAEDSTAHCTAEGERSLELGLLEIELDLTNFTEDSHVKFPACSEQHTGLDFPPTLPVLSPPVGAAASALPPLSPGSPTTHPQPTICAVDSPRISASALVARALGSALALRILGVALDLQLSVSASGSTSTCSAAVGRPHGVVSHSSTMAPPSVGSTVDYLRGCDLGLTWLLLLRVPSVSSLAQPPIRPTLDTSVSSLAQSSVITLDSVCCPPPGSPSSA</sequence>
<proteinExistence type="predicted"/>
<name>A0ABQ8LC05_LABRO</name>
<feature type="region of interest" description="Disordered" evidence="1">
    <location>
        <begin position="110"/>
        <end position="195"/>
    </location>
</feature>
<organism evidence="2 3">
    <name type="scientific">Labeo rohita</name>
    <name type="common">Indian major carp</name>
    <name type="synonym">Cyprinus rohita</name>
    <dbReference type="NCBI Taxonomy" id="84645"/>
    <lineage>
        <taxon>Eukaryota</taxon>
        <taxon>Metazoa</taxon>
        <taxon>Chordata</taxon>
        <taxon>Craniata</taxon>
        <taxon>Vertebrata</taxon>
        <taxon>Euteleostomi</taxon>
        <taxon>Actinopterygii</taxon>
        <taxon>Neopterygii</taxon>
        <taxon>Teleostei</taxon>
        <taxon>Ostariophysi</taxon>
        <taxon>Cypriniformes</taxon>
        <taxon>Cyprinidae</taxon>
        <taxon>Labeoninae</taxon>
        <taxon>Labeonini</taxon>
        <taxon>Labeo</taxon>
    </lineage>
</organism>
<dbReference type="Proteomes" id="UP000830375">
    <property type="component" value="Unassembled WGS sequence"/>
</dbReference>
<feature type="compositionally biased region" description="Basic and acidic residues" evidence="1">
    <location>
        <begin position="180"/>
        <end position="195"/>
    </location>
</feature>
<gene>
    <name evidence="2" type="ORF">H4Q32_023971</name>
</gene>
<dbReference type="EMBL" id="JACTAM010000158">
    <property type="protein sequence ID" value="KAI2647746.1"/>
    <property type="molecule type" value="Genomic_DNA"/>
</dbReference>
<reference evidence="2 3" key="1">
    <citation type="submission" date="2022-01" db="EMBL/GenBank/DDBJ databases">
        <title>A high-quality chromosome-level genome assembly of rohu carp, Labeo rohita.</title>
        <authorList>
            <person name="Arick M.A. II"/>
            <person name="Hsu C.-Y."/>
            <person name="Magbanua Z."/>
            <person name="Pechanova O."/>
            <person name="Grover C."/>
            <person name="Miller E."/>
            <person name="Thrash A."/>
            <person name="Ezzel L."/>
            <person name="Alam S."/>
            <person name="Benzie J."/>
            <person name="Hamilton M."/>
            <person name="Karsi A."/>
            <person name="Lawrence M.L."/>
            <person name="Peterson D.G."/>
        </authorList>
    </citation>
    <scope>NUCLEOTIDE SEQUENCE [LARGE SCALE GENOMIC DNA]</scope>
    <source>
        <strain evidence="3">BAU-BD-2019</strain>
        <tissue evidence="2">Blood</tissue>
    </source>
</reference>
<comment type="caution">
    <text evidence="2">The sequence shown here is derived from an EMBL/GenBank/DDBJ whole genome shotgun (WGS) entry which is preliminary data.</text>
</comment>
<evidence type="ECO:0000313" key="3">
    <source>
        <dbReference type="Proteomes" id="UP000830375"/>
    </source>
</evidence>
<protein>
    <submittedName>
        <fullName evidence="2">Uncharacterized protein</fullName>
    </submittedName>
</protein>